<protein>
    <submittedName>
        <fullName evidence="1">Uncharacterized protein</fullName>
    </submittedName>
</protein>
<comment type="caution">
    <text evidence="1">The sequence shown here is derived from an EMBL/GenBank/DDBJ whole genome shotgun (WGS) entry which is preliminary data.</text>
</comment>
<accession>A0A5J9WS51</accession>
<dbReference type="AlphaFoldDB" id="A0A5J9WS51"/>
<gene>
    <name evidence="1" type="ORF">EJB05_02318</name>
</gene>
<evidence type="ECO:0000313" key="2">
    <source>
        <dbReference type="Proteomes" id="UP000324897"/>
    </source>
</evidence>
<sequence length="128" mass="14317">MQPLLPDQNTISDPKEYYMNYPMRSASSVNNKKSEQAPPGWLSILEVHICSMYLDDVVHAAPAPSFWSAKSECARPNSCGCVPTHAELSFNAADLELGSWNLGMTNLNMEPLFPDQNTISDPKEYYMN</sequence>
<organism evidence="1 2">
    <name type="scientific">Eragrostis curvula</name>
    <name type="common">weeping love grass</name>
    <dbReference type="NCBI Taxonomy" id="38414"/>
    <lineage>
        <taxon>Eukaryota</taxon>
        <taxon>Viridiplantae</taxon>
        <taxon>Streptophyta</taxon>
        <taxon>Embryophyta</taxon>
        <taxon>Tracheophyta</taxon>
        <taxon>Spermatophyta</taxon>
        <taxon>Magnoliopsida</taxon>
        <taxon>Liliopsida</taxon>
        <taxon>Poales</taxon>
        <taxon>Poaceae</taxon>
        <taxon>PACMAD clade</taxon>
        <taxon>Chloridoideae</taxon>
        <taxon>Eragrostideae</taxon>
        <taxon>Eragrostidinae</taxon>
        <taxon>Eragrostis</taxon>
    </lineage>
</organism>
<evidence type="ECO:0000313" key="1">
    <source>
        <dbReference type="EMBL" id="TVU50921.1"/>
    </source>
</evidence>
<reference evidence="1 2" key="1">
    <citation type="journal article" date="2019" name="Sci. Rep.">
        <title>A high-quality genome of Eragrostis curvula grass provides insights into Poaceae evolution and supports new strategies to enhance forage quality.</title>
        <authorList>
            <person name="Carballo J."/>
            <person name="Santos B.A.C.M."/>
            <person name="Zappacosta D."/>
            <person name="Garbus I."/>
            <person name="Selva J.P."/>
            <person name="Gallo C.A."/>
            <person name="Diaz A."/>
            <person name="Albertini E."/>
            <person name="Caccamo M."/>
            <person name="Echenique V."/>
        </authorList>
    </citation>
    <scope>NUCLEOTIDE SEQUENCE [LARGE SCALE GENOMIC DNA]</scope>
    <source>
        <strain evidence="2">cv. Victoria</strain>
        <tissue evidence="1">Leaf</tissue>
    </source>
</reference>
<proteinExistence type="predicted"/>
<feature type="non-terminal residue" evidence="1">
    <location>
        <position position="1"/>
    </location>
</feature>
<dbReference type="Proteomes" id="UP000324897">
    <property type="component" value="Chromosome 6"/>
</dbReference>
<keyword evidence="2" id="KW-1185">Reference proteome</keyword>
<name>A0A5J9WS51_9POAL</name>
<dbReference type="Gramene" id="TVU50921">
    <property type="protein sequence ID" value="TVU50921"/>
    <property type="gene ID" value="EJB05_02318"/>
</dbReference>
<dbReference type="EMBL" id="RWGY01000002">
    <property type="protein sequence ID" value="TVU50921.1"/>
    <property type="molecule type" value="Genomic_DNA"/>
</dbReference>